<evidence type="ECO:0000313" key="3">
    <source>
        <dbReference type="Proteomes" id="UP000299211"/>
    </source>
</evidence>
<evidence type="ECO:0000313" key="2">
    <source>
        <dbReference type="EMBL" id="GDY71582.1"/>
    </source>
</evidence>
<dbReference type="AlphaFoldDB" id="A0A4D4MHP4"/>
<evidence type="ECO:0000256" key="1">
    <source>
        <dbReference type="SAM" id="MobiDB-lite"/>
    </source>
</evidence>
<dbReference type="Proteomes" id="UP000299211">
    <property type="component" value="Unassembled WGS sequence"/>
</dbReference>
<accession>A0A4D4MHP4</accession>
<protein>
    <submittedName>
        <fullName evidence="2">Uncharacterized protein</fullName>
    </submittedName>
</protein>
<dbReference type="PROSITE" id="PS51257">
    <property type="entry name" value="PROKAR_LIPOPROTEIN"/>
    <property type="match status" value="1"/>
</dbReference>
<name>A0A4D4MHP4_STRAX</name>
<comment type="caution">
    <text evidence="2">The sequence shown here is derived from an EMBL/GenBank/DDBJ whole genome shotgun (WGS) entry which is preliminary data.</text>
</comment>
<proteinExistence type="predicted"/>
<feature type="region of interest" description="Disordered" evidence="1">
    <location>
        <begin position="73"/>
        <end position="104"/>
    </location>
</feature>
<organism evidence="2 3">
    <name type="scientific">Streptomyces avermitilis</name>
    <dbReference type="NCBI Taxonomy" id="33903"/>
    <lineage>
        <taxon>Bacteria</taxon>
        <taxon>Bacillati</taxon>
        <taxon>Actinomycetota</taxon>
        <taxon>Actinomycetes</taxon>
        <taxon>Kitasatosporales</taxon>
        <taxon>Streptomycetaceae</taxon>
        <taxon>Streptomyces</taxon>
    </lineage>
</organism>
<dbReference type="EMBL" id="BJHY01000001">
    <property type="protein sequence ID" value="GDY71582.1"/>
    <property type="molecule type" value="Genomic_DNA"/>
</dbReference>
<feature type="compositionally biased region" description="Polar residues" evidence="1">
    <location>
        <begin position="93"/>
        <end position="104"/>
    </location>
</feature>
<gene>
    <name evidence="2" type="ORF">SAV31267_010670</name>
</gene>
<reference evidence="2 3" key="1">
    <citation type="submission" date="2019-04" db="EMBL/GenBank/DDBJ databases">
        <title>Draft genome sequences of Streptomyces avermitilis ATCC 31267.</title>
        <authorList>
            <person name="Komaki H."/>
            <person name="Tamura T."/>
            <person name="Hosoyama A."/>
        </authorList>
    </citation>
    <scope>NUCLEOTIDE SEQUENCE [LARGE SCALE GENOMIC DNA]</scope>
    <source>
        <strain evidence="2 3">ATCC 31267</strain>
    </source>
</reference>
<sequence length="104" mass="11278">MPAGRCGAGWLYGFTVPLGMVAGCGGEIGSGGARRRQQPVRAPCLSVRQAHTEIFTIPPWMCDQEFNKWARKGTPVANSQPTDRLRDPDLGSTVRQRSQVEGPP</sequence>